<name>A0A9Q3W7Z8_9GAMM</name>
<gene>
    <name evidence="3" type="ORF">LZG35_18610</name>
</gene>
<keyword evidence="4" id="KW-1185">Reference proteome</keyword>
<dbReference type="Pfam" id="PF02371">
    <property type="entry name" value="Transposase_20"/>
    <property type="match status" value="1"/>
</dbReference>
<accession>A0A9Q3W7Z8</accession>
<dbReference type="Pfam" id="PF01548">
    <property type="entry name" value="DEDD_Tnp_IS110"/>
    <property type="match status" value="1"/>
</dbReference>
<evidence type="ECO:0000313" key="3">
    <source>
        <dbReference type="EMBL" id="MCE7510655.1"/>
    </source>
</evidence>
<organism evidence="3 4">
    <name type="scientific">Alloalcanivorax xenomutans</name>
    <dbReference type="NCBI Taxonomy" id="1094342"/>
    <lineage>
        <taxon>Bacteria</taxon>
        <taxon>Pseudomonadati</taxon>
        <taxon>Pseudomonadota</taxon>
        <taxon>Gammaproteobacteria</taxon>
        <taxon>Oceanospirillales</taxon>
        <taxon>Alcanivoracaceae</taxon>
        <taxon>Alloalcanivorax</taxon>
    </lineage>
</organism>
<dbReference type="InterPro" id="IPR047650">
    <property type="entry name" value="Transpos_IS110"/>
</dbReference>
<dbReference type="Proteomes" id="UP001107961">
    <property type="component" value="Unassembled WGS sequence"/>
</dbReference>
<proteinExistence type="predicted"/>
<dbReference type="RefSeq" id="WP_233926117.1">
    <property type="nucleotide sequence ID" value="NZ_JAJVKT010000027.1"/>
</dbReference>
<dbReference type="EMBL" id="JAJVKT010000027">
    <property type="protein sequence ID" value="MCE7510655.1"/>
    <property type="molecule type" value="Genomic_DNA"/>
</dbReference>
<evidence type="ECO:0000259" key="2">
    <source>
        <dbReference type="Pfam" id="PF02371"/>
    </source>
</evidence>
<sequence>MAMPASRPEIGIDAAKDNLVIHHQGLNQTLTIDNTPQAIRQWLATLPEGCDIAIEATSTYHMDITERAHAKGHRVYVVDGYRLSNYRKGVGGRAKTDLADAQLLARHLHKEKDELRPWSPPPKAYRMLQSLLRRRAALVKARTALRQSLSGEPELKAPLRALIAKMDRIDTLIQKRLKSAVSAAGLQTQVQRCDAIDGVGEITATALVMAFLRGDFKNSDAFVAFLGLDVRVRDSGKLTGKRKLTKQGDTEVRRLLHCAAMSASRHPVWRAFYQRYRDRGLHTTQALVILARKIARTAFALMKQQQEYCPAKLF</sequence>
<comment type="caution">
    <text evidence="3">The sequence shown here is derived from an EMBL/GenBank/DDBJ whole genome shotgun (WGS) entry which is preliminary data.</text>
</comment>
<dbReference type="GO" id="GO:0006313">
    <property type="term" value="P:DNA transposition"/>
    <property type="evidence" value="ECO:0007669"/>
    <property type="project" value="InterPro"/>
</dbReference>
<feature type="domain" description="Transposase IS116/IS110/IS902 C-terminal" evidence="2">
    <location>
        <begin position="195"/>
        <end position="274"/>
    </location>
</feature>
<dbReference type="InterPro" id="IPR003346">
    <property type="entry name" value="Transposase_20"/>
</dbReference>
<dbReference type="PANTHER" id="PTHR33055">
    <property type="entry name" value="TRANSPOSASE FOR INSERTION SEQUENCE ELEMENT IS1111A"/>
    <property type="match status" value="1"/>
</dbReference>
<feature type="domain" description="Transposase IS110-like N-terminal" evidence="1">
    <location>
        <begin position="10"/>
        <end position="149"/>
    </location>
</feature>
<dbReference type="InterPro" id="IPR002525">
    <property type="entry name" value="Transp_IS110-like_N"/>
</dbReference>
<evidence type="ECO:0000259" key="1">
    <source>
        <dbReference type="Pfam" id="PF01548"/>
    </source>
</evidence>
<dbReference type="GO" id="GO:0003677">
    <property type="term" value="F:DNA binding"/>
    <property type="evidence" value="ECO:0007669"/>
    <property type="project" value="InterPro"/>
</dbReference>
<evidence type="ECO:0000313" key="4">
    <source>
        <dbReference type="Proteomes" id="UP001107961"/>
    </source>
</evidence>
<dbReference type="GO" id="GO:0004803">
    <property type="term" value="F:transposase activity"/>
    <property type="evidence" value="ECO:0007669"/>
    <property type="project" value="InterPro"/>
</dbReference>
<protein>
    <submittedName>
        <fullName evidence="3">Transposase</fullName>
    </submittedName>
</protein>
<dbReference type="PANTHER" id="PTHR33055:SF13">
    <property type="entry name" value="TRANSPOSASE"/>
    <property type="match status" value="1"/>
</dbReference>
<reference evidence="3" key="1">
    <citation type="submission" date="2022-01" db="EMBL/GenBank/DDBJ databases">
        <authorList>
            <person name="Karlyshev A.V."/>
            <person name="Jaspars M."/>
        </authorList>
    </citation>
    <scope>NUCLEOTIDE SEQUENCE</scope>
    <source>
        <strain evidence="3">AGSA3-2</strain>
    </source>
</reference>
<dbReference type="AlphaFoldDB" id="A0A9Q3W7Z8"/>